<gene>
    <name evidence="1" type="ORF">PBV87_20480</name>
</gene>
<dbReference type="RefSeq" id="WP_271013540.1">
    <property type="nucleotide sequence ID" value="NZ_JAQIFT010000068.1"/>
</dbReference>
<proteinExistence type="predicted"/>
<evidence type="ECO:0000313" key="2">
    <source>
        <dbReference type="Proteomes" id="UP001169242"/>
    </source>
</evidence>
<accession>A0AA42DSW2</accession>
<evidence type="ECO:0000313" key="1">
    <source>
        <dbReference type="EMBL" id="MDA3733854.1"/>
    </source>
</evidence>
<sequence>MIQFEKELEKFKPILEVANIEENIENEEIKDIIDLIKMTKQVSGQGN</sequence>
<comment type="caution">
    <text evidence="1">The sequence shown here is derived from an EMBL/GenBank/DDBJ whole genome shotgun (WGS) entry which is preliminary data.</text>
</comment>
<protein>
    <submittedName>
        <fullName evidence="1">Uncharacterized protein</fullName>
    </submittedName>
</protein>
<name>A0AA42DSW2_9FIRM</name>
<keyword evidence="2" id="KW-1185">Reference proteome</keyword>
<dbReference type="AlphaFoldDB" id="A0AA42DSW2"/>
<reference evidence="1" key="1">
    <citation type="journal article" date="2023" name="Int. J. Syst. Evol. Microbiol.">
        <title>&lt;i&gt;Holtiella tumoricola&lt;/i&gt; gen. nov. sp. nov., isolated from a human clinical sample.</title>
        <authorList>
            <person name="Allen-Vercoe E."/>
            <person name="Daigneault M.C."/>
            <person name="Vancuren S.J."/>
            <person name="Cochrane K."/>
            <person name="O'Neal L.L."/>
            <person name="Sankaranarayanan K."/>
            <person name="Lawson P.A."/>
        </authorList>
    </citation>
    <scope>NUCLEOTIDE SEQUENCE</scope>
    <source>
        <strain evidence="1">CC70A</strain>
    </source>
</reference>
<dbReference type="EMBL" id="JAQIFT010000068">
    <property type="protein sequence ID" value="MDA3733854.1"/>
    <property type="molecule type" value="Genomic_DNA"/>
</dbReference>
<dbReference type="Proteomes" id="UP001169242">
    <property type="component" value="Unassembled WGS sequence"/>
</dbReference>
<organism evidence="1 2">
    <name type="scientific">Holtiella tumoricola</name>
    <dbReference type="NCBI Taxonomy" id="3018743"/>
    <lineage>
        <taxon>Bacteria</taxon>
        <taxon>Bacillati</taxon>
        <taxon>Bacillota</taxon>
        <taxon>Clostridia</taxon>
        <taxon>Lachnospirales</taxon>
        <taxon>Cellulosilyticaceae</taxon>
        <taxon>Holtiella</taxon>
    </lineage>
</organism>